<dbReference type="AlphaFoldDB" id="A0A8T3DCT9"/>
<evidence type="ECO:0000313" key="7">
    <source>
        <dbReference type="Proteomes" id="UP000829720"/>
    </source>
</evidence>
<dbReference type="SUPFAM" id="SSF52075">
    <property type="entry name" value="Outer arm dynein light chain 1"/>
    <property type="match status" value="1"/>
</dbReference>
<dbReference type="PANTHER" id="PTHR46545:SF1">
    <property type="entry name" value="LEUCINE-RICH REPEAT-CONTAINING PROTEIN 51"/>
    <property type="match status" value="1"/>
</dbReference>
<protein>
    <recommendedName>
        <fullName evidence="2">Leucine-rich repeat-containing protein 51</fullName>
    </recommendedName>
</protein>
<dbReference type="OrthoDB" id="676979at2759"/>
<gene>
    <name evidence="6" type="ORF">AGOR_G00128950</name>
</gene>
<accession>A0A8T3DCT9</accession>
<dbReference type="Gene3D" id="3.80.10.10">
    <property type="entry name" value="Ribonuclease Inhibitor"/>
    <property type="match status" value="1"/>
</dbReference>
<dbReference type="InterPro" id="IPR032675">
    <property type="entry name" value="LRR_dom_sf"/>
</dbReference>
<comment type="caution">
    <text evidence="6">The sequence shown here is derived from an EMBL/GenBank/DDBJ whole genome shotgun (WGS) entry which is preliminary data.</text>
</comment>
<dbReference type="GO" id="GO:0005737">
    <property type="term" value="C:cytoplasm"/>
    <property type="evidence" value="ECO:0007669"/>
    <property type="project" value="UniProtKB-SubCell"/>
</dbReference>
<keyword evidence="5" id="KW-0677">Repeat</keyword>
<keyword evidence="3" id="KW-0963">Cytoplasm</keyword>
<keyword evidence="7" id="KW-1185">Reference proteome</keyword>
<organism evidence="6 7">
    <name type="scientific">Albula goreensis</name>
    <dbReference type="NCBI Taxonomy" id="1534307"/>
    <lineage>
        <taxon>Eukaryota</taxon>
        <taxon>Metazoa</taxon>
        <taxon>Chordata</taxon>
        <taxon>Craniata</taxon>
        <taxon>Vertebrata</taxon>
        <taxon>Euteleostomi</taxon>
        <taxon>Actinopterygii</taxon>
        <taxon>Neopterygii</taxon>
        <taxon>Teleostei</taxon>
        <taxon>Albuliformes</taxon>
        <taxon>Albulidae</taxon>
        <taxon>Albula</taxon>
    </lineage>
</organism>
<evidence type="ECO:0000256" key="4">
    <source>
        <dbReference type="ARBA" id="ARBA00022614"/>
    </source>
</evidence>
<evidence type="ECO:0000256" key="5">
    <source>
        <dbReference type="ARBA" id="ARBA00022737"/>
    </source>
</evidence>
<dbReference type="InterPro" id="IPR001611">
    <property type="entry name" value="Leu-rich_rpt"/>
</dbReference>
<name>A0A8T3DCT9_9TELE</name>
<evidence type="ECO:0000313" key="6">
    <source>
        <dbReference type="EMBL" id="KAI1893952.1"/>
    </source>
</evidence>
<comment type="subcellular location">
    <subcellularLocation>
        <location evidence="1">Cytoplasm</location>
    </subcellularLocation>
</comment>
<dbReference type="PANTHER" id="PTHR46545">
    <property type="entry name" value="LEUCINE-RICH REPEAT-CONTAINING PROTEIN 51"/>
    <property type="match status" value="1"/>
</dbReference>
<evidence type="ECO:0000256" key="3">
    <source>
        <dbReference type="ARBA" id="ARBA00022490"/>
    </source>
</evidence>
<reference evidence="6" key="1">
    <citation type="submission" date="2021-01" db="EMBL/GenBank/DDBJ databases">
        <authorList>
            <person name="Zahm M."/>
            <person name="Roques C."/>
            <person name="Cabau C."/>
            <person name="Klopp C."/>
            <person name="Donnadieu C."/>
            <person name="Jouanno E."/>
            <person name="Lampietro C."/>
            <person name="Louis A."/>
            <person name="Herpin A."/>
            <person name="Echchiki A."/>
            <person name="Berthelot C."/>
            <person name="Parey E."/>
            <person name="Roest-Crollius H."/>
            <person name="Braasch I."/>
            <person name="Postlethwait J."/>
            <person name="Bobe J."/>
            <person name="Montfort J."/>
            <person name="Bouchez O."/>
            <person name="Begum T."/>
            <person name="Mejri S."/>
            <person name="Adams A."/>
            <person name="Chen W.-J."/>
            <person name="Guiguen Y."/>
        </authorList>
    </citation>
    <scope>NUCLEOTIDE SEQUENCE</scope>
    <source>
        <tissue evidence="6">Blood</tissue>
    </source>
</reference>
<dbReference type="Pfam" id="PF14580">
    <property type="entry name" value="LRR_9"/>
    <property type="match status" value="1"/>
</dbReference>
<evidence type="ECO:0000256" key="2">
    <source>
        <dbReference type="ARBA" id="ARBA00014223"/>
    </source>
</evidence>
<dbReference type="Proteomes" id="UP000829720">
    <property type="component" value="Unassembled WGS sequence"/>
</dbReference>
<proteinExistence type="predicted"/>
<dbReference type="EMBL" id="JAERUA010000011">
    <property type="protein sequence ID" value="KAI1893952.1"/>
    <property type="molecule type" value="Genomic_DNA"/>
</dbReference>
<sequence>MQNNWKTPTSWEIIEVSGLAWSGKMPGAWGKMNGAPVDLSFKQIKSMAEALTEEPRQGLRALERNEQKRFCSRALRLSNNQIKELIGFTDAIITMLSEPFQLAWVDLSFNVIPCIDPVLTELPELRVLYLHGNKISKLSEVDKLGTLPNLHTLTLHGNAIENEKGYRGYVIQMVPHLKSMDFCGITKEERVLARIWLRASMRGKPTRTKINQE</sequence>
<dbReference type="PROSITE" id="PS51450">
    <property type="entry name" value="LRR"/>
    <property type="match status" value="1"/>
</dbReference>
<keyword evidence="4" id="KW-0433">Leucine-rich repeat</keyword>
<evidence type="ECO:0000256" key="1">
    <source>
        <dbReference type="ARBA" id="ARBA00004496"/>
    </source>
</evidence>